<dbReference type="SMR" id="A0A015J229"/>
<dbReference type="InterPro" id="IPR029063">
    <property type="entry name" value="SAM-dependent_MTases_sf"/>
</dbReference>
<dbReference type="Proteomes" id="UP000022910">
    <property type="component" value="Unassembled WGS sequence"/>
</dbReference>
<dbReference type="CDD" id="cd02440">
    <property type="entry name" value="AdoMet_MTases"/>
    <property type="match status" value="1"/>
</dbReference>
<sequence length="299" mass="34618">MNNDKNCAESYKIMGGRRYLSEENTKYYLPNDEMEISRVNLEHKLLRYIWQGNFSSNIEERLIKGNTKVIDLGCGTGQWAIDMSSKYPLSTFIGIDITASLFPSDDEKPNNLAFLQHNLIENPGVPFPDRIFDFTYMRNLAFGLNDYNGWFHVINEAVRVTNLNGCIEIMNYDLYRDFTKEIHAGPIFSKLHASMNELHEKDNIKMPTASDVMEYLRRTNQITNIQVEEQVTPLGSWGGKLGEFMLLNVTMTLKGFKVFLQPLMNISGDEYDNLLNEIRNECAKYKTRCFTYRIYGIKS</sequence>
<evidence type="ECO:0000313" key="2">
    <source>
        <dbReference type="EMBL" id="EXX63547.1"/>
    </source>
</evidence>
<dbReference type="PANTHER" id="PTHR43591">
    <property type="entry name" value="METHYLTRANSFERASE"/>
    <property type="match status" value="1"/>
</dbReference>
<dbReference type="Gene3D" id="3.40.50.150">
    <property type="entry name" value="Vaccinia Virus protein VP39"/>
    <property type="match status" value="1"/>
</dbReference>
<accession>A0A015J229</accession>
<dbReference type="OrthoDB" id="2013972at2759"/>
<dbReference type="Pfam" id="PF13649">
    <property type="entry name" value="Methyltransf_25"/>
    <property type="match status" value="1"/>
</dbReference>
<proteinExistence type="predicted"/>
<evidence type="ECO:0000313" key="3">
    <source>
        <dbReference type="Proteomes" id="UP000022910"/>
    </source>
</evidence>
<dbReference type="InterPro" id="IPR041698">
    <property type="entry name" value="Methyltransf_25"/>
</dbReference>
<feature type="domain" description="Methyltransferase" evidence="1">
    <location>
        <begin position="69"/>
        <end position="165"/>
    </location>
</feature>
<protein>
    <recommendedName>
        <fullName evidence="1">Methyltransferase domain-containing protein</fullName>
    </recommendedName>
</protein>
<reference evidence="2 3" key="1">
    <citation type="submission" date="2014-02" db="EMBL/GenBank/DDBJ databases">
        <title>Single nucleus genome sequencing reveals high similarity among nuclei of an endomycorrhizal fungus.</title>
        <authorList>
            <person name="Lin K."/>
            <person name="Geurts R."/>
            <person name="Zhang Z."/>
            <person name="Limpens E."/>
            <person name="Saunders D.G."/>
            <person name="Mu D."/>
            <person name="Pang E."/>
            <person name="Cao H."/>
            <person name="Cha H."/>
            <person name="Lin T."/>
            <person name="Zhou Q."/>
            <person name="Shang Y."/>
            <person name="Li Y."/>
            <person name="Ivanov S."/>
            <person name="Sharma T."/>
            <person name="Velzen R.V."/>
            <person name="Ruijter N.D."/>
            <person name="Aanen D.K."/>
            <person name="Win J."/>
            <person name="Kamoun S."/>
            <person name="Bisseling T."/>
            <person name="Huang S."/>
        </authorList>
    </citation>
    <scope>NUCLEOTIDE SEQUENCE [LARGE SCALE GENOMIC DNA]</scope>
    <source>
        <strain evidence="3">DAOM197198w</strain>
    </source>
</reference>
<name>A0A015J229_RHIIW</name>
<dbReference type="AlphaFoldDB" id="A0A015J229"/>
<dbReference type="STRING" id="1432141.A0A015J229"/>
<dbReference type="PANTHER" id="PTHR43591:SF24">
    <property type="entry name" value="2-METHOXY-6-POLYPRENYL-1,4-BENZOQUINOL METHYLASE, MITOCHONDRIAL"/>
    <property type="match status" value="1"/>
</dbReference>
<dbReference type="SUPFAM" id="SSF53335">
    <property type="entry name" value="S-adenosyl-L-methionine-dependent methyltransferases"/>
    <property type="match status" value="1"/>
</dbReference>
<organism evidence="2 3">
    <name type="scientific">Rhizophagus irregularis (strain DAOM 197198w)</name>
    <name type="common">Glomus intraradices</name>
    <dbReference type="NCBI Taxonomy" id="1432141"/>
    <lineage>
        <taxon>Eukaryota</taxon>
        <taxon>Fungi</taxon>
        <taxon>Fungi incertae sedis</taxon>
        <taxon>Mucoromycota</taxon>
        <taxon>Glomeromycotina</taxon>
        <taxon>Glomeromycetes</taxon>
        <taxon>Glomerales</taxon>
        <taxon>Glomeraceae</taxon>
        <taxon>Rhizophagus</taxon>
    </lineage>
</organism>
<comment type="caution">
    <text evidence="2">The sequence shown here is derived from an EMBL/GenBank/DDBJ whole genome shotgun (WGS) entry which is preliminary data.</text>
</comment>
<keyword evidence="3" id="KW-1185">Reference proteome</keyword>
<gene>
    <name evidence="2" type="ORF">RirG_151360</name>
</gene>
<dbReference type="EMBL" id="JEMT01023903">
    <property type="protein sequence ID" value="EXX63547.1"/>
    <property type="molecule type" value="Genomic_DNA"/>
</dbReference>
<evidence type="ECO:0000259" key="1">
    <source>
        <dbReference type="Pfam" id="PF13649"/>
    </source>
</evidence>
<dbReference type="HOGENOM" id="CLU_010595_9_0_1"/>
<dbReference type="GO" id="GO:0008168">
    <property type="term" value="F:methyltransferase activity"/>
    <property type="evidence" value="ECO:0007669"/>
    <property type="project" value="TreeGrafter"/>
</dbReference>